<dbReference type="Proteomes" id="UP000645676">
    <property type="component" value="Unassembled WGS sequence"/>
</dbReference>
<dbReference type="EMBL" id="DUJR01000002">
    <property type="protein sequence ID" value="HII59003.1"/>
    <property type="molecule type" value="Genomic_DNA"/>
</dbReference>
<evidence type="ECO:0000256" key="1">
    <source>
        <dbReference type="SAM" id="Phobius"/>
    </source>
</evidence>
<proteinExistence type="predicted"/>
<gene>
    <name evidence="2" type="ORF">HA335_00225</name>
</gene>
<dbReference type="InterPro" id="IPR007166">
    <property type="entry name" value="Class3_signal_pept_motif"/>
</dbReference>
<sequence length="127" mass="14231">MENKIIKSKKAQVSLEFSFLFLAILLASIITISHFLSQNFTKDDKVISDVENAAKTAVILANSGYNGINPNVTLIYGGISWSGNKKNIYIYISPKSYITPEIKNFIVSYIYNVTKINQSEYNITVNP</sequence>
<comment type="caution">
    <text evidence="2">The sequence shown here is derived from an EMBL/GenBank/DDBJ whole genome shotgun (WGS) entry which is preliminary data.</text>
</comment>
<dbReference type="AlphaFoldDB" id="A0A832T2X3"/>
<evidence type="ECO:0000313" key="2">
    <source>
        <dbReference type="EMBL" id="HII59003.1"/>
    </source>
</evidence>
<keyword evidence="1" id="KW-1133">Transmembrane helix</keyword>
<keyword evidence="1" id="KW-0812">Transmembrane</keyword>
<name>A0A832T2X3_9EURY</name>
<feature type="transmembrane region" description="Helical" evidence="1">
    <location>
        <begin position="12"/>
        <end position="36"/>
    </location>
</feature>
<evidence type="ECO:0000313" key="3">
    <source>
        <dbReference type="Proteomes" id="UP000645676"/>
    </source>
</evidence>
<reference evidence="2" key="1">
    <citation type="journal article" date="2020" name="bioRxiv">
        <title>A rank-normalized archaeal taxonomy based on genome phylogeny resolves widespread incomplete and uneven classifications.</title>
        <authorList>
            <person name="Rinke C."/>
            <person name="Chuvochina M."/>
            <person name="Mussig A.J."/>
            <person name="Chaumeil P.-A."/>
            <person name="Waite D.W."/>
            <person name="Whitman W.B."/>
            <person name="Parks D.H."/>
            <person name="Hugenholtz P."/>
        </authorList>
    </citation>
    <scope>NUCLEOTIDE SEQUENCE</scope>
    <source>
        <strain evidence="2">UBA8849</strain>
    </source>
</reference>
<accession>A0A832T2X3</accession>
<protein>
    <submittedName>
        <fullName evidence="2">Class III signal peptide-containing protein</fullName>
    </submittedName>
</protein>
<keyword evidence="1" id="KW-0472">Membrane</keyword>
<dbReference type="RefSeq" id="WP_064496638.1">
    <property type="nucleotide sequence ID" value="NC_000909.1"/>
</dbReference>
<organism evidence="2 3">
    <name type="scientific">Methanocaldococcus jannaschii</name>
    <dbReference type="NCBI Taxonomy" id="2190"/>
    <lineage>
        <taxon>Archaea</taxon>
        <taxon>Methanobacteriati</taxon>
        <taxon>Methanobacteriota</taxon>
        <taxon>Methanomada group</taxon>
        <taxon>Methanococci</taxon>
        <taxon>Methanococcales</taxon>
        <taxon>Methanocaldococcaceae</taxon>
        <taxon>Methanocaldococcus</taxon>
    </lineage>
</organism>
<dbReference type="Pfam" id="PF04021">
    <property type="entry name" value="Class_IIIsignal"/>
    <property type="match status" value="1"/>
</dbReference>